<feature type="signal peptide" evidence="1">
    <location>
        <begin position="1"/>
        <end position="21"/>
    </location>
</feature>
<comment type="caution">
    <text evidence="2">The sequence shown here is derived from an EMBL/GenBank/DDBJ whole genome shotgun (WGS) entry which is preliminary data.</text>
</comment>
<name>A0AAD4K5L8_9MUSC</name>
<accession>A0AAD4K5L8</accession>
<gene>
    <name evidence="2" type="ORF">KR093_000100</name>
</gene>
<dbReference type="Proteomes" id="UP001200034">
    <property type="component" value="Unassembled WGS sequence"/>
</dbReference>
<evidence type="ECO:0000256" key="1">
    <source>
        <dbReference type="SAM" id="SignalP"/>
    </source>
</evidence>
<keyword evidence="3" id="KW-1185">Reference proteome</keyword>
<organism evidence="2 3">
    <name type="scientific">Drosophila rubida</name>
    <dbReference type="NCBI Taxonomy" id="30044"/>
    <lineage>
        <taxon>Eukaryota</taxon>
        <taxon>Metazoa</taxon>
        <taxon>Ecdysozoa</taxon>
        <taxon>Arthropoda</taxon>
        <taxon>Hexapoda</taxon>
        <taxon>Insecta</taxon>
        <taxon>Pterygota</taxon>
        <taxon>Neoptera</taxon>
        <taxon>Endopterygota</taxon>
        <taxon>Diptera</taxon>
        <taxon>Brachycera</taxon>
        <taxon>Muscomorpha</taxon>
        <taxon>Ephydroidea</taxon>
        <taxon>Drosophilidae</taxon>
        <taxon>Drosophila</taxon>
    </lineage>
</organism>
<reference evidence="2" key="1">
    <citation type="journal article" date="2021" name="Mol. Ecol. Resour.">
        <title>Phylogenomic analyses of the genus Drosophila reveals genomic signals of climate adaptation.</title>
        <authorList>
            <person name="Li F."/>
            <person name="Rane R.V."/>
            <person name="Luria V."/>
            <person name="Xiong Z."/>
            <person name="Chen J."/>
            <person name="Li Z."/>
            <person name="Catullo R.A."/>
            <person name="Griffin P.C."/>
            <person name="Schiffer M."/>
            <person name="Pearce S."/>
            <person name="Lee S.F."/>
            <person name="McElroy K."/>
            <person name="Stocker A."/>
            <person name="Shirriffs J."/>
            <person name="Cockerell F."/>
            <person name="Coppin C."/>
            <person name="Sgro C.M."/>
            <person name="Karger A."/>
            <person name="Cain J.W."/>
            <person name="Weber J.A."/>
            <person name="Santpere G."/>
            <person name="Kirschner M.W."/>
            <person name="Hoffmann A.A."/>
            <person name="Oakeshott J.G."/>
            <person name="Zhang G."/>
        </authorList>
    </citation>
    <scope>NUCLEOTIDE SEQUENCE</scope>
    <source>
        <strain evidence="2">BGI-SZ-2011g</strain>
    </source>
</reference>
<dbReference type="AlphaFoldDB" id="A0AAD4K5L8"/>
<feature type="chain" id="PRO_5042281253" evidence="1">
    <location>
        <begin position="22"/>
        <end position="114"/>
    </location>
</feature>
<sequence>MRAFRLGHIAVCVLLLSFAASQRCWNAGPKGLDIFKRRVNYWIENMDNLLLECTGESTATNDTVEFCELFNRMQQRRQTRQTFAAKPLLRNNRPQTLVFNQKKSVFSWVFNWFH</sequence>
<evidence type="ECO:0000313" key="3">
    <source>
        <dbReference type="Proteomes" id="UP001200034"/>
    </source>
</evidence>
<protein>
    <submittedName>
        <fullName evidence="2">Uncharacterized protein</fullName>
    </submittedName>
</protein>
<evidence type="ECO:0000313" key="2">
    <source>
        <dbReference type="EMBL" id="KAH8376554.1"/>
    </source>
</evidence>
<proteinExistence type="predicted"/>
<dbReference type="EMBL" id="JAJJHW010001127">
    <property type="protein sequence ID" value="KAH8376554.1"/>
    <property type="molecule type" value="Genomic_DNA"/>
</dbReference>
<keyword evidence="1" id="KW-0732">Signal</keyword>